<keyword evidence="3" id="KW-1185">Reference proteome</keyword>
<organism evidence="2 3">
    <name type="scientific">Paludibaculum fermentans</name>
    <dbReference type="NCBI Taxonomy" id="1473598"/>
    <lineage>
        <taxon>Bacteria</taxon>
        <taxon>Pseudomonadati</taxon>
        <taxon>Acidobacteriota</taxon>
        <taxon>Terriglobia</taxon>
        <taxon>Bryobacterales</taxon>
        <taxon>Bryobacteraceae</taxon>
        <taxon>Paludibaculum</taxon>
    </lineage>
</organism>
<proteinExistence type="predicted"/>
<dbReference type="CDD" id="cd16329">
    <property type="entry name" value="LolA_like"/>
    <property type="match status" value="1"/>
</dbReference>
<dbReference type="EMBL" id="CP063849">
    <property type="protein sequence ID" value="QOY86380.1"/>
    <property type="molecule type" value="Genomic_DNA"/>
</dbReference>
<dbReference type="InterPro" id="IPR033399">
    <property type="entry name" value="TP_0789-like"/>
</dbReference>
<dbReference type="Proteomes" id="UP000593892">
    <property type="component" value="Chromosome"/>
</dbReference>
<evidence type="ECO:0000313" key="2">
    <source>
        <dbReference type="EMBL" id="QOY86380.1"/>
    </source>
</evidence>
<dbReference type="RefSeq" id="WP_194448049.1">
    <property type="nucleotide sequence ID" value="NZ_CP063849.1"/>
</dbReference>
<sequence length="245" mass="28522">MNKYCLIFLLALPLAAQDGRAIVAESQKRSHADSQRYEGTLEVNDAKRKVSTKRWIYERLGSAGESKAVLRFTAPAEVKGVALLIHNHPDRASDQWMWTPAVARERRIALQDRRTRFFGTDFSFEDLEERDVDRSSYKTLGEENGAWKIEGTPKPEAKSQYTRLLIWIRKDNYVATQIECYSNDKLIRRIRYAEIEKVQNIWTARNVEVHDLQRDSKTTLKLEKLQYNLSLAAESFTLQALRREQ</sequence>
<feature type="domain" description="Uncharacterized protein TP-0789" evidence="1">
    <location>
        <begin position="64"/>
        <end position="243"/>
    </location>
</feature>
<dbReference type="Pfam" id="PF17131">
    <property type="entry name" value="LolA_like"/>
    <property type="match status" value="1"/>
</dbReference>
<gene>
    <name evidence="2" type="ORF">IRI77_26725</name>
</gene>
<keyword evidence="2" id="KW-0449">Lipoprotein</keyword>
<evidence type="ECO:0000259" key="1">
    <source>
        <dbReference type="Pfam" id="PF17131"/>
    </source>
</evidence>
<dbReference type="KEGG" id="pfer:IRI77_26725"/>
<dbReference type="Gene3D" id="2.50.20.10">
    <property type="entry name" value="Lipoprotein localisation LolA/LolB/LppX"/>
    <property type="match status" value="1"/>
</dbReference>
<dbReference type="AlphaFoldDB" id="A0A7S7SJW5"/>
<evidence type="ECO:0000313" key="3">
    <source>
        <dbReference type="Proteomes" id="UP000593892"/>
    </source>
</evidence>
<reference evidence="2 3" key="1">
    <citation type="submission" date="2020-10" db="EMBL/GenBank/DDBJ databases">
        <title>Complete genome sequence of Paludibaculum fermentans P105T, a facultatively anaerobic acidobacterium capable of dissimilatory Fe(III) reduction.</title>
        <authorList>
            <person name="Dedysh S.N."/>
            <person name="Beletsky A.V."/>
            <person name="Kulichevskaya I.S."/>
            <person name="Mardanov A.V."/>
            <person name="Ravin N.V."/>
        </authorList>
    </citation>
    <scope>NUCLEOTIDE SEQUENCE [LARGE SCALE GENOMIC DNA]</scope>
    <source>
        <strain evidence="2 3">P105</strain>
    </source>
</reference>
<name>A0A7S7SJW5_PALFE</name>
<protein>
    <submittedName>
        <fullName evidence="2">Outer membrane lipoprotein-sorting protein</fullName>
    </submittedName>
</protein>
<accession>A0A7S7SJW5</accession>